<accession>A0A0B2Q265</accession>
<dbReference type="GO" id="GO:0016020">
    <property type="term" value="C:membrane"/>
    <property type="evidence" value="ECO:0007669"/>
    <property type="project" value="InterPro"/>
</dbReference>
<dbReference type="InterPro" id="IPR024603">
    <property type="entry name" value="COG_complex_COG2_C"/>
</dbReference>
<name>A0A0B2Q265_GLYSO</name>
<gene>
    <name evidence="2" type="ORF">glysoja_033326</name>
</gene>
<feature type="domain" description="COG complex component COG2 C-terminal" evidence="1">
    <location>
        <begin position="313"/>
        <end position="620"/>
    </location>
</feature>
<dbReference type="GO" id="GO:0017119">
    <property type="term" value="C:Golgi transport complex"/>
    <property type="evidence" value="ECO:0007669"/>
    <property type="project" value="TreeGrafter"/>
</dbReference>
<dbReference type="GO" id="GO:0007030">
    <property type="term" value="P:Golgi organization"/>
    <property type="evidence" value="ECO:0007669"/>
    <property type="project" value="InterPro"/>
</dbReference>
<dbReference type="GO" id="GO:0006891">
    <property type="term" value="P:intra-Golgi vesicle-mediated transport"/>
    <property type="evidence" value="ECO:0007669"/>
    <property type="project" value="TreeGrafter"/>
</dbReference>
<dbReference type="AlphaFoldDB" id="A0A0B2Q265"/>
<dbReference type="Proteomes" id="UP000053555">
    <property type="component" value="Unassembled WGS sequence"/>
</dbReference>
<organism evidence="2">
    <name type="scientific">Glycine soja</name>
    <name type="common">Wild soybean</name>
    <dbReference type="NCBI Taxonomy" id="3848"/>
    <lineage>
        <taxon>Eukaryota</taxon>
        <taxon>Viridiplantae</taxon>
        <taxon>Streptophyta</taxon>
        <taxon>Embryophyta</taxon>
        <taxon>Tracheophyta</taxon>
        <taxon>Spermatophyta</taxon>
        <taxon>Magnoliopsida</taxon>
        <taxon>eudicotyledons</taxon>
        <taxon>Gunneridae</taxon>
        <taxon>Pentapetalae</taxon>
        <taxon>rosids</taxon>
        <taxon>fabids</taxon>
        <taxon>Fabales</taxon>
        <taxon>Fabaceae</taxon>
        <taxon>Papilionoideae</taxon>
        <taxon>50 kb inversion clade</taxon>
        <taxon>NPAAA clade</taxon>
        <taxon>indigoferoid/millettioid clade</taxon>
        <taxon>Phaseoleae</taxon>
        <taxon>Glycine</taxon>
        <taxon>Glycine subgen. Soja</taxon>
    </lineage>
</organism>
<sequence>MRAPLVELRDKIEQFRGSVEVSLVAIKNRLRQRSEVASARETLELLLDAFHVVSKVEKLIKELPSVPTDWSNGDVNLSERNNLSNGVSAQHVENEMIIRETQSMLLERIASEMNRLKFYVTHAKNLPFIENMEKRIQNASVTVDASLGHCFVNGLEHRDATAIFNCLRAYAAIDNTKSAEEIFRVTVVAPLIQKIIPHGSSAVVAGSFGDGLENDYQLIKEFIDKDCKFLLEISSAENSGLHVFDFLANSILKEVLSAIQKGKPGAFSPGRPTEFLKNYKSSLDFLAFLEGYCPSRSAVAKFRSEAIYTEFMKQWNIGVYFSLRFQEIAGSLDSVLTTSSLVPVQNSDAGEANYQGLTLKQSVTLLESLRSCWREDVLVLSCSDRFLRLSLQLLSRYSSWLSSGLTARKNHNTSTSPGCEWAVSAVIDDFIFVIHDIRYLEEQVHGDYLQHVLQLLSSCSPDVLESIRQSILLSGQSLKSVEPLVIKAVVESLVEKSVEDLRQMKGITATYRMTNKPLPVRHSPYISGVLRPLKAFLGGERATRYLVSETRNEILLCAATEITDRYYELAADLVSVARKTESSLQKIRQSAQRRAGASSDILDNNVSDTDKICMQLFLDIQEYARNLSALGVEAANIASYRSLWQCVAPADRQNTINL</sequence>
<reference evidence="2" key="1">
    <citation type="submission" date="2014-07" db="EMBL/GenBank/DDBJ databases">
        <title>Identification of a novel salt tolerance gene in wild soybean by whole-genome sequencing.</title>
        <authorList>
            <person name="Lam H.-M."/>
            <person name="Qi X."/>
            <person name="Li M.-W."/>
            <person name="Liu X."/>
            <person name="Xie M."/>
            <person name="Ni M."/>
            <person name="Xu X."/>
        </authorList>
    </citation>
    <scope>NUCLEOTIDE SEQUENCE [LARGE SCALE GENOMIC DNA]</scope>
    <source>
        <tissue evidence="2">Root</tissue>
    </source>
</reference>
<dbReference type="InterPro" id="IPR009316">
    <property type="entry name" value="COG2"/>
</dbReference>
<protein>
    <submittedName>
        <fullName evidence="2">Conserved oligomeric Golgi complex subunit 2</fullName>
    </submittedName>
</protein>
<dbReference type="GO" id="GO:0015031">
    <property type="term" value="P:protein transport"/>
    <property type="evidence" value="ECO:0007669"/>
    <property type="project" value="InterPro"/>
</dbReference>
<evidence type="ECO:0000259" key="1">
    <source>
        <dbReference type="Pfam" id="PF12022"/>
    </source>
</evidence>
<evidence type="ECO:0000313" key="2">
    <source>
        <dbReference type="EMBL" id="KHN14099.1"/>
    </source>
</evidence>
<dbReference type="PANTHER" id="PTHR12961:SF0">
    <property type="entry name" value="CONSERVED OLIGOMERIC GOLGI COMPLEX SUBUNIT 2"/>
    <property type="match status" value="1"/>
</dbReference>
<dbReference type="Pfam" id="PF12022">
    <property type="entry name" value="COG2_C"/>
    <property type="match status" value="1"/>
</dbReference>
<dbReference type="PANTHER" id="PTHR12961">
    <property type="entry name" value="CONSERVED OLIGOMERIC GOLGI COMPLEX COMPONENT 2"/>
    <property type="match status" value="1"/>
</dbReference>
<proteinExistence type="predicted"/>
<dbReference type="EMBL" id="KN661865">
    <property type="protein sequence ID" value="KHN14099.1"/>
    <property type="molecule type" value="Genomic_DNA"/>
</dbReference>